<dbReference type="OrthoDB" id="9812829at2"/>
<dbReference type="PROSITE" id="PS51257">
    <property type="entry name" value="PROKAR_LIPOPROTEIN"/>
    <property type="match status" value="1"/>
</dbReference>
<organism evidence="2 3">
    <name type="scientific">Acetivibrio straminisolvens JCM 21531</name>
    <dbReference type="NCBI Taxonomy" id="1294263"/>
    <lineage>
        <taxon>Bacteria</taxon>
        <taxon>Bacillati</taxon>
        <taxon>Bacillota</taxon>
        <taxon>Clostridia</taxon>
        <taxon>Eubacteriales</taxon>
        <taxon>Oscillospiraceae</taxon>
        <taxon>Acetivibrio</taxon>
    </lineage>
</organism>
<proteinExistence type="predicted"/>
<dbReference type="AlphaFoldDB" id="W4V9A1"/>
<feature type="chain" id="PRO_5039441069" evidence="1">
    <location>
        <begin position="21"/>
        <end position="288"/>
    </location>
</feature>
<dbReference type="STRING" id="1294263.JCM21531_3314"/>
<reference evidence="2" key="1">
    <citation type="journal article" date="2014" name="Genome Announc.">
        <title>Draft Genome Sequence of Clostridium straminisolvens Strain JCM 21531T, Isolated from a Cellulose-Degrading Bacterial Community.</title>
        <authorList>
            <person name="Yuki M."/>
            <person name="Oshima K."/>
            <person name="Suda W."/>
            <person name="Sakamoto M."/>
            <person name="Kitamura K."/>
            <person name="Iida T."/>
            <person name="Hattori M."/>
            <person name="Ohkuma M."/>
        </authorList>
    </citation>
    <scope>NUCLEOTIDE SEQUENCE [LARGE SCALE GENOMIC DNA]</scope>
    <source>
        <strain evidence="2">JCM 21531</strain>
    </source>
</reference>
<name>W4V9A1_9FIRM</name>
<accession>W4V9A1</accession>
<gene>
    <name evidence="2" type="ORF">JCM21531_3314</name>
</gene>
<evidence type="ECO:0000256" key="1">
    <source>
        <dbReference type="SAM" id="SignalP"/>
    </source>
</evidence>
<dbReference type="Proteomes" id="UP000019109">
    <property type="component" value="Unassembled WGS sequence"/>
</dbReference>
<dbReference type="RefSeq" id="WP_038290216.1">
    <property type="nucleotide sequence ID" value="NZ_BAVR01000045.1"/>
</dbReference>
<evidence type="ECO:0000313" key="2">
    <source>
        <dbReference type="EMBL" id="GAE89756.1"/>
    </source>
</evidence>
<protein>
    <submittedName>
        <fullName evidence="2">Large exoprotein</fullName>
    </submittedName>
</protein>
<dbReference type="InterPro" id="IPR025584">
    <property type="entry name" value="Cthe_2159"/>
</dbReference>
<sequence length="288" mass="30365">MGIRKLILATSILIALTLTGCGDKGTGAVQQNGVSTGEINAKIVFDNDKVNADTVDGLSISEREVKITKPGLYTFSGTWSDGQILVDVGKESEAVLVLDGVNITNKKSAPIYVKSAEKVKIELADGKDNVLTDAEFYEFDDPQDNKPNACLYGKDDITIKGNGNLIVNANYNNGIGTSNDLKITGGNITVRAFNNGLKGNDSVTISGGNIDITSEADGIKVDNAEEVHKGFVNITGGSLKIRAKDDAIDSVRSVTVNNADVKVSVGGREIKCEGILNIAEGCISPLEE</sequence>
<dbReference type="EMBL" id="BAVR01000045">
    <property type="protein sequence ID" value="GAE89756.1"/>
    <property type="molecule type" value="Genomic_DNA"/>
</dbReference>
<keyword evidence="1" id="KW-0732">Signal</keyword>
<feature type="signal peptide" evidence="1">
    <location>
        <begin position="1"/>
        <end position="20"/>
    </location>
</feature>
<evidence type="ECO:0000313" key="3">
    <source>
        <dbReference type="Proteomes" id="UP000019109"/>
    </source>
</evidence>
<keyword evidence="3" id="KW-1185">Reference proteome</keyword>
<dbReference type="Pfam" id="PF14262">
    <property type="entry name" value="Cthe_2159"/>
    <property type="match status" value="1"/>
</dbReference>
<comment type="caution">
    <text evidence="2">The sequence shown here is derived from an EMBL/GenBank/DDBJ whole genome shotgun (WGS) entry which is preliminary data.</text>
</comment>